<evidence type="ECO:0000313" key="2">
    <source>
        <dbReference type="EMBL" id="KAK9719376.1"/>
    </source>
</evidence>
<name>A0AAW1KHU7_POPJA</name>
<dbReference type="Proteomes" id="UP001458880">
    <property type="component" value="Unassembled WGS sequence"/>
</dbReference>
<comment type="caution">
    <text evidence="2">The sequence shown here is derived from an EMBL/GenBank/DDBJ whole genome shotgun (WGS) entry which is preliminary data.</text>
</comment>
<keyword evidence="3" id="KW-1185">Reference proteome</keyword>
<sequence>MSRLDHRRFHKKKLDRHTEISQAEQSQAKSPYTELLQVGRLQTERPLHSAIIKETVSQIMTPQQIRPLSKAEPRKSTIRRKKENSLILTLVKENLKEETRLRKEKANKTTRTKNKKKAVQRRSLEGSPYLIMKVSPIDSPEEFDEYDDNPQDIMKVSPIDSPEEFDEYDDNPQDVSNGDYVIVKFTGKINRTLDIMLLKSIML</sequence>
<feature type="compositionally biased region" description="Basic residues" evidence="1">
    <location>
        <begin position="1"/>
        <end position="15"/>
    </location>
</feature>
<dbReference type="AlphaFoldDB" id="A0AAW1KHU7"/>
<protein>
    <submittedName>
        <fullName evidence="2">Uncharacterized protein</fullName>
    </submittedName>
</protein>
<feature type="region of interest" description="Disordered" evidence="1">
    <location>
        <begin position="139"/>
        <end position="173"/>
    </location>
</feature>
<accession>A0AAW1KHU7</accession>
<feature type="region of interest" description="Disordered" evidence="1">
    <location>
        <begin position="101"/>
        <end position="122"/>
    </location>
</feature>
<feature type="compositionally biased region" description="Polar residues" evidence="1">
    <location>
        <begin position="20"/>
        <end position="30"/>
    </location>
</feature>
<evidence type="ECO:0000256" key="1">
    <source>
        <dbReference type="SAM" id="MobiDB-lite"/>
    </source>
</evidence>
<feature type="compositionally biased region" description="Basic residues" evidence="1">
    <location>
        <begin position="108"/>
        <end position="120"/>
    </location>
</feature>
<reference evidence="2 3" key="1">
    <citation type="journal article" date="2024" name="BMC Genomics">
        <title>De novo assembly and annotation of Popillia japonica's genome with initial clues to its potential as an invasive pest.</title>
        <authorList>
            <person name="Cucini C."/>
            <person name="Boschi S."/>
            <person name="Funari R."/>
            <person name="Cardaioli E."/>
            <person name="Iannotti N."/>
            <person name="Marturano G."/>
            <person name="Paoli F."/>
            <person name="Bruttini M."/>
            <person name="Carapelli A."/>
            <person name="Frati F."/>
            <person name="Nardi F."/>
        </authorList>
    </citation>
    <scope>NUCLEOTIDE SEQUENCE [LARGE SCALE GENOMIC DNA]</scope>
    <source>
        <strain evidence="2">DMR45628</strain>
    </source>
</reference>
<gene>
    <name evidence="2" type="ORF">QE152_g22711</name>
</gene>
<proteinExistence type="predicted"/>
<feature type="compositionally biased region" description="Acidic residues" evidence="1">
    <location>
        <begin position="139"/>
        <end position="150"/>
    </location>
</feature>
<dbReference type="EMBL" id="JASPKY010000220">
    <property type="protein sequence ID" value="KAK9719376.1"/>
    <property type="molecule type" value="Genomic_DNA"/>
</dbReference>
<organism evidence="2 3">
    <name type="scientific">Popillia japonica</name>
    <name type="common">Japanese beetle</name>
    <dbReference type="NCBI Taxonomy" id="7064"/>
    <lineage>
        <taxon>Eukaryota</taxon>
        <taxon>Metazoa</taxon>
        <taxon>Ecdysozoa</taxon>
        <taxon>Arthropoda</taxon>
        <taxon>Hexapoda</taxon>
        <taxon>Insecta</taxon>
        <taxon>Pterygota</taxon>
        <taxon>Neoptera</taxon>
        <taxon>Endopterygota</taxon>
        <taxon>Coleoptera</taxon>
        <taxon>Polyphaga</taxon>
        <taxon>Scarabaeiformia</taxon>
        <taxon>Scarabaeidae</taxon>
        <taxon>Rutelinae</taxon>
        <taxon>Popillia</taxon>
    </lineage>
</organism>
<evidence type="ECO:0000313" key="3">
    <source>
        <dbReference type="Proteomes" id="UP001458880"/>
    </source>
</evidence>
<feature type="compositionally biased region" description="Acidic residues" evidence="1">
    <location>
        <begin position="161"/>
        <end position="172"/>
    </location>
</feature>
<feature type="region of interest" description="Disordered" evidence="1">
    <location>
        <begin position="1"/>
        <end position="31"/>
    </location>
</feature>